<name>A0ABS8AMF4_9BACT</name>
<evidence type="ECO:0000313" key="2">
    <source>
        <dbReference type="Proteomes" id="UP001165297"/>
    </source>
</evidence>
<dbReference type="InterPro" id="IPR025366">
    <property type="entry name" value="DUF4270"/>
</dbReference>
<dbReference type="EMBL" id="JAJADQ010000014">
    <property type="protein sequence ID" value="MCB2380169.1"/>
    <property type="molecule type" value="Genomic_DNA"/>
</dbReference>
<organism evidence="1 2">
    <name type="scientific">Hymenobacter nitidus</name>
    <dbReference type="NCBI Taxonomy" id="2880929"/>
    <lineage>
        <taxon>Bacteria</taxon>
        <taxon>Pseudomonadati</taxon>
        <taxon>Bacteroidota</taxon>
        <taxon>Cytophagia</taxon>
        <taxon>Cytophagales</taxon>
        <taxon>Hymenobacteraceae</taxon>
        <taxon>Hymenobacter</taxon>
    </lineage>
</organism>
<reference evidence="1" key="1">
    <citation type="submission" date="2021-10" db="EMBL/GenBank/DDBJ databases">
        <authorList>
            <person name="Dean J.D."/>
            <person name="Kim M.K."/>
            <person name="Newey C.N."/>
            <person name="Stoker T.S."/>
            <person name="Thompson D.W."/>
            <person name="Grose J.H."/>
        </authorList>
    </citation>
    <scope>NUCLEOTIDE SEQUENCE</scope>
    <source>
        <strain evidence="1">BT635</strain>
    </source>
</reference>
<comment type="caution">
    <text evidence="1">The sequence shown here is derived from an EMBL/GenBank/DDBJ whole genome shotgun (WGS) entry which is preliminary data.</text>
</comment>
<dbReference type="Pfam" id="PF14092">
    <property type="entry name" value="DUF4270"/>
    <property type="match status" value="1"/>
</dbReference>
<keyword evidence="2" id="KW-1185">Reference proteome</keyword>
<proteinExistence type="predicted"/>
<evidence type="ECO:0000313" key="1">
    <source>
        <dbReference type="EMBL" id="MCB2380169.1"/>
    </source>
</evidence>
<sequence length="503" mass="54641">MNWLISNAFRIASVTFCSSALLFTATGCEDANDLGVEVPGTSPISTEYRDYSVTASTILQDSAETLNAERALAGRINDDAIGTTTAKAFFNLRAGSEELPSLFTNTKLDSVVLVMSFDQVYGSAARPISFDLYNLASSLEEKKSYNAGVSVPLGTRVATNLISSLNRTKTEQRKNGLKKLAVDANGKFLLDATGKKYPGTVDSTTSITVPDQTIRLVLHKDQVRNSEFATQLFTAMKDASFSQTRLNELWKGLGLVPSDGYAGAVAGLNRLFDNRVYFYFTGTKTGATAVTSQSYSVRLANSYGINDPNAPRYYTQLTTDFKAPFNVLTDPTKSATTADGLAYMQEGIGLGTKLVISDIDALKGQNALAINRAELLIPVKSSGALLFPSPTQAYLYELNANNRVLLRTINTSPAERIVQTNLASPLGQGNEAIVSLYNVSPTNKYYSVVITTYLQAYLANQLGEQPAAFMLSPFLRRSFGLSLNRSVLDARNIKLRVYSSKLR</sequence>
<dbReference type="Proteomes" id="UP001165297">
    <property type="component" value="Unassembled WGS sequence"/>
</dbReference>
<accession>A0ABS8AMF4</accession>
<protein>
    <submittedName>
        <fullName evidence="1">DUF4270 domain-containing protein</fullName>
    </submittedName>
</protein>
<dbReference type="RefSeq" id="WP_226189868.1">
    <property type="nucleotide sequence ID" value="NZ_JAJADQ010000014.1"/>
</dbReference>
<gene>
    <name evidence="1" type="ORF">LGH70_21415</name>
</gene>